<proteinExistence type="predicted"/>
<evidence type="ECO:0000313" key="2">
    <source>
        <dbReference type="Proteomes" id="UP000188181"/>
    </source>
</evidence>
<dbReference type="KEGG" id="pbas:SMSP2_02646"/>
<dbReference type="Proteomes" id="UP000188181">
    <property type="component" value="Chromosome"/>
</dbReference>
<dbReference type="EMBL" id="CP019646">
    <property type="protein sequence ID" value="AQQ72264.1"/>
    <property type="molecule type" value="Genomic_DNA"/>
</dbReference>
<gene>
    <name evidence="1" type="ORF">SMSP2_02646</name>
</gene>
<sequence>MSGDCFRDYIDYMIFSLWWLEKDCGKCGGADLNGDSCVLLDDLADFANGWLIQL</sequence>
<reference evidence="2" key="1">
    <citation type="submission" date="2017-02" db="EMBL/GenBank/DDBJ databases">
        <title>Comparative genomics and description of representatives of a novel lineage of planctomycetes thriving in anoxic sediments.</title>
        <authorList>
            <person name="Spring S."/>
            <person name="Bunk B."/>
            <person name="Sproer C."/>
        </authorList>
    </citation>
    <scope>NUCLEOTIDE SEQUENCE [LARGE SCALE GENOMIC DNA]</scope>
    <source>
        <strain evidence="2">SM-Chi-D1</strain>
    </source>
</reference>
<dbReference type="RefSeq" id="WP_186804729.1">
    <property type="nucleotide sequence ID" value="NZ_CP019646.1"/>
</dbReference>
<protein>
    <submittedName>
        <fullName evidence="1">Uncharacterized protein</fullName>
    </submittedName>
</protein>
<keyword evidence="2" id="KW-1185">Reference proteome</keyword>
<accession>A0A1Q2MHX9</accession>
<dbReference type="AlphaFoldDB" id="A0A1Q2MHX9"/>
<evidence type="ECO:0000313" key="1">
    <source>
        <dbReference type="EMBL" id="AQQ72264.1"/>
    </source>
</evidence>
<name>A0A1Q2MHX9_9BACT</name>
<organism evidence="1 2">
    <name type="scientific">Limihaloglobus sulfuriphilus</name>
    <dbReference type="NCBI Taxonomy" id="1851148"/>
    <lineage>
        <taxon>Bacteria</taxon>
        <taxon>Pseudomonadati</taxon>
        <taxon>Planctomycetota</taxon>
        <taxon>Phycisphaerae</taxon>
        <taxon>Sedimentisphaerales</taxon>
        <taxon>Sedimentisphaeraceae</taxon>
        <taxon>Limihaloglobus</taxon>
    </lineage>
</organism>